<keyword evidence="3" id="KW-1185">Reference proteome</keyword>
<accession>A0A918NWE5</accession>
<comment type="caution">
    <text evidence="2">The sequence shown here is derived from an EMBL/GenBank/DDBJ whole genome shotgun (WGS) entry which is preliminary data.</text>
</comment>
<dbReference type="AlphaFoldDB" id="A0A918NWE5"/>
<feature type="region of interest" description="Disordered" evidence="1">
    <location>
        <begin position="1"/>
        <end position="29"/>
    </location>
</feature>
<gene>
    <name evidence="2" type="ORF">GCM10010358_63030</name>
</gene>
<evidence type="ECO:0000313" key="3">
    <source>
        <dbReference type="Proteomes" id="UP000619244"/>
    </source>
</evidence>
<dbReference type="Proteomes" id="UP000619244">
    <property type="component" value="Unassembled WGS sequence"/>
</dbReference>
<organism evidence="2 3">
    <name type="scientific">Streptomyces minutiscleroticus</name>
    <dbReference type="NCBI Taxonomy" id="68238"/>
    <lineage>
        <taxon>Bacteria</taxon>
        <taxon>Bacillati</taxon>
        <taxon>Actinomycetota</taxon>
        <taxon>Actinomycetes</taxon>
        <taxon>Kitasatosporales</taxon>
        <taxon>Streptomycetaceae</taxon>
        <taxon>Streptomyces</taxon>
    </lineage>
</organism>
<evidence type="ECO:0000313" key="2">
    <source>
        <dbReference type="EMBL" id="GGY00623.1"/>
    </source>
</evidence>
<proteinExistence type="predicted"/>
<reference evidence="2" key="1">
    <citation type="journal article" date="2014" name="Int. J. Syst. Evol. Microbiol.">
        <title>Complete genome sequence of Corynebacterium casei LMG S-19264T (=DSM 44701T), isolated from a smear-ripened cheese.</title>
        <authorList>
            <consortium name="US DOE Joint Genome Institute (JGI-PGF)"/>
            <person name="Walter F."/>
            <person name="Albersmeier A."/>
            <person name="Kalinowski J."/>
            <person name="Ruckert C."/>
        </authorList>
    </citation>
    <scope>NUCLEOTIDE SEQUENCE</scope>
    <source>
        <strain evidence="2">JCM 4790</strain>
    </source>
</reference>
<dbReference type="RefSeq" id="WP_190193741.1">
    <property type="nucleotide sequence ID" value="NZ_BMVU01000044.1"/>
</dbReference>
<evidence type="ECO:0000256" key="1">
    <source>
        <dbReference type="SAM" id="MobiDB-lite"/>
    </source>
</evidence>
<protein>
    <submittedName>
        <fullName evidence="2">Uncharacterized protein</fullName>
    </submittedName>
</protein>
<reference evidence="2" key="2">
    <citation type="submission" date="2020-09" db="EMBL/GenBank/DDBJ databases">
        <authorList>
            <person name="Sun Q."/>
            <person name="Ohkuma M."/>
        </authorList>
    </citation>
    <scope>NUCLEOTIDE SEQUENCE</scope>
    <source>
        <strain evidence="2">JCM 4790</strain>
    </source>
</reference>
<sequence>MHNQAIQLGQPGTRPVPSRKRVSAAGARRAGIRKTAYERNGKDTLLLLQAEAGH</sequence>
<dbReference type="EMBL" id="BMVU01000044">
    <property type="protein sequence ID" value="GGY00623.1"/>
    <property type="molecule type" value="Genomic_DNA"/>
</dbReference>
<name>A0A918NWE5_9ACTN</name>